<evidence type="ECO:0000256" key="5">
    <source>
        <dbReference type="ARBA" id="ARBA00022801"/>
    </source>
</evidence>
<dbReference type="AlphaFoldDB" id="A0A2G9YCT3"/>
<keyword evidence="7" id="KW-0269">Exonuclease</keyword>
<dbReference type="Gene3D" id="3.90.320.10">
    <property type="match status" value="1"/>
</dbReference>
<evidence type="ECO:0000256" key="6">
    <source>
        <dbReference type="ARBA" id="ARBA00022806"/>
    </source>
</evidence>
<dbReference type="Gene3D" id="1.10.10.160">
    <property type="match status" value="1"/>
</dbReference>
<sequence length="951" mass="111071">MSNSLKNLNPQQKRAVRFGQGPVLIVAGAGTGKTTVITERIAYLIKSKKIKPEEILALTFTNKAATEMEERVDNLLPYGYRDLWVSTFHSFCERILKEHGLDIGLPTDFKILDQTSAWLLTKKNLDKFNLDYYKPLGNPTKFIRALINHFARCKDQAIAPEDYLKYGQDLKTNLTDLPEKQESERIKEIANAYFVYQKLLLENSALDFNDLINYCFQLFKKRPWLLKKYREKFQYILIDEFQDTNWVQYELIKLLAEPKNNLTVCADDDQSIYKFRGASFSNVLQFRKDFPQAKEIALIKNYRSRQNILDLAYQFIQLNNPNRLEYLDKINKKLQAQIKGRAEIKHLHFKNLDQEVRGVVNKIIEIIKKNKKTNLSEIAILVRANDSANAFCRGLERANLPYQFLASRGLYLKPIILDIIAYFKLLDNYHESSALYRVLNMPCFKFSYPDIVKITQYAHRKAKSVYEALSELRPNHNLLNLIQKHAHLAQQRNVSEVFIRFLEDSDCLEYLSKKHKKEELDYISQFYEKIKSFEQTSLNAKLKDFMEEMSLELESGEQGKLQFDPEQGPEMIKVMTIHSAKGLEFKHVFLVNLVDKKFPTIERQDPIEIPAELIKDIIPQGDIHLEEERRLFYVGITRAKTGLFFFSAEDYGGARNKKLSRFLIELDFSEDLISLPKNKEIKIIKKQAEKIILPARLATRSVAGGPDYFSFTQLKAFENCPLQYKFAHILKIPIHGKPVFSFGKTMHDVLFEFVRMATQNGQRDLFCRGLINQTPTIDQLLEIYKKKWIDDWYENKSQKESYCQLGKKCLKKFYQDFYKDKPKVLALEQNFKLKISNEMLIGRIDRVDKTEIIDYKTGKTKEKLELADKEQLLIYQIAAEEALALKPKKMTYYFLEDSKKVSFLGSKQDLKKQKEKISSQIQAIKKSDFAPTPGWQCQFCDFKDICEFAAK</sequence>
<keyword evidence="6 15" id="KW-0347">Helicase</keyword>
<dbReference type="SUPFAM" id="SSF52540">
    <property type="entry name" value="P-loop containing nucleoside triphosphate hydrolases"/>
    <property type="match status" value="1"/>
</dbReference>
<dbReference type="CDD" id="cd17932">
    <property type="entry name" value="DEXQc_UvrD"/>
    <property type="match status" value="1"/>
</dbReference>
<dbReference type="Gene3D" id="3.40.50.300">
    <property type="entry name" value="P-loop containing nucleotide triphosphate hydrolases"/>
    <property type="match status" value="2"/>
</dbReference>
<dbReference type="GO" id="GO:0004527">
    <property type="term" value="F:exonuclease activity"/>
    <property type="evidence" value="ECO:0007669"/>
    <property type="project" value="UniProtKB-KW"/>
</dbReference>
<evidence type="ECO:0000313" key="19">
    <source>
        <dbReference type="Proteomes" id="UP000231480"/>
    </source>
</evidence>
<dbReference type="PROSITE" id="PS51217">
    <property type="entry name" value="UVRD_HELICASE_CTER"/>
    <property type="match status" value="1"/>
</dbReference>
<keyword evidence="2" id="KW-0540">Nuclease</keyword>
<evidence type="ECO:0000256" key="15">
    <source>
        <dbReference type="PROSITE-ProRule" id="PRU00560"/>
    </source>
</evidence>
<evidence type="ECO:0000256" key="7">
    <source>
        <dbReference type="ARBA" id="ARBA00022839"/>
    </source>
</evidence>
<evidence type="ECO:0000256" key="2">
    <source>
        <dbReference type="ARBA" id="ARBA00022722"/>
    </source>
</evidence>
<dbReference type="InterPro" id="IPR013986">
    <property type="entry name" value="DExx_box_DNA_helicase_dom_sf"/>
</dbReference>
<dbReference type="GO" id="GO:0000725">
    <property type="term" value="P:recombinational repair"/>
    <property type="evidence" value="ECO:0007669"/>
    <property type="project" value="TreeGrafter"/>
</dbReference>
<dbReference type="Proteomes" id="UP000231480">
    <property type="component" value="Unassembled WGS sequence"/>
</dbReference>
<evidence type="ECO:0000259" key="17">
    <source>
        <dbReference type="PROSITE" id="PS51217"/>
    </source>
</evidence>
<dbReference type="Pfam" id="PF13361">
    <property type="entry name" value="UvrD_C"/>
    <property type="match status" value="1"/>
</dbReference>
<evidence type="ECO:0000256" key="12">
    <source>
        <dbReference type="ARBA" id="ARBA00034617"/>
    </source>
</evidence>
<comment type="caution">
    <text evidence="18">The sequence shown here is derived from an EMBL/GenBank/DDBJ whole genome shotgun (WGS) entry which is preliminary data.</text>
</comment>
<name>A0A2G9YCT3_9BACT</name>
<keyword evidence="10" id="KW-0234">DNA repair</keyword>
<dbReference type="GO" id="GO:0005524">
    <property type="term" value="F:ATP binding"/>
    <property type="evidence" value="ECO:0007669"/>
    <property type="project" value="UniProtKB-UniRule"/>
</dbReference>
<keyword evidence="5 15" id="KW-0378">Hydrolase</keyword>
<keyword evidence="8 15" id="KW-0067">ATP-binding</keyword>
<keyword evidence="11" id="KW-0413">Isomerase</keyword>
<keyword evidence="3 15" id="KW-0547">Nucleotide-binding</keyword>
<comment type="catalytic activity">
    <reaction evidence="12">
        <text>Couples ATP hydrolysis with the unwinding of duplex DNA by translocating in the 3'-5' direction.</text>
        <dbReference type="EC" id="5.6.2.4"/>
    </reaction>
</comment>
<dbReference type="PANTHER" id="PTHR11070:SF2">
    <property type="entry name" value="ATP-DEPENDENT DNA HELICASE SRS2"/>
    <property type="match status" value="1"/>
</dbReference>
<dbReference type="GO" id="GO:0003677">
    <property type="term" value="F:DNA binding"/>
    <property type="evidence" value="ECO:0007669"/>
    <property type="project" value="UniProtKB-KW"/>
</dbReference>
<evidence type="ECO:0000256" key="1">
    <source>
        <dbReference type="ARBA" id="ARBA00009922"/>
    </source>
</evidence>
<dbReference type="EC" id="5.6.2.4" evidence="13"/>
<dbReference type="Pfam" id="PF12705">
    <property type="entry name" value="PDDEXK_1"/>
    <property type="match status" value="1"/>
</dbReference>
<evidence type="ECO:0000256" key="8">
    <source>
        <dbReference type="ARBA" id="ARBA00022840"/>
    </source>
</evidence>
<reference evidence="18 19" key="1">
    <citation type="submission" date="2017-09" db="EMBL/GenBank/DDBJ databases">
        <title>Depth-based differentiation of microbial function through sediment-hosted aquifers and enrichment of novel symbionts in the deep terrestrial subsurface.</title>
        <authorList>
            <person name="Probst A.J."/>
            <person name="Ladd B."/>
            <person name="Jarett J.K."/>
            <person name="Geller-Mcgrath D.E."/>
            <person name="Sieber C.M."/>
            <person name="Emerson J.B."/>
            <person name="Anantharaman K."/>
            <person name="Thomas B.C."/>
            <person name="Malmstrom R."/>
            <person name="Stieglmeier M."/>
            <person name="Klingl A."/>
            <person name="Woyke T."/>
            <person name="Ryan C.M."/>
            <person name="Banfield J.F."/>
        </authorList>
    </citation>
    <scope>NUCLEOTIDE SEQUENCE [LARGE SCALE GENOMIC DNA]</scope>
    <source>
        <strain evidence="18">CG23_combo_of_CG06-09_8_20_14_all_37_13</strain>
    </source>
</reference>
<dbReference type="InterPro" id="IPR014016">
    <property type="entry name" value="UvrD-like_ATP-bd"/>
</dbReference>
<dbReference type="InterPro" id="IPR000212">
    <property type="entry name" value="DNA_helicase_UvrD/REP"/>
</dbReference>
<accession>A0A2G9YCT3</accession>
<comment type="similarity">
    <text evidence="1">Belongs to the helicase family. UvrD subfamily.</text>
</comment>
<evidence type="ECO:0000256" key="9">
    <source>
        <dbReference type="ARBA" id="ARBA00023125"/>
    </source>
</evidence>
<evidence type="ECO:0000256" key="3">
    <source>
        <dbReference type="ARBA" id="ARBA00022741"/>
    </source>
</evidence>
<evidence type="ECO:0000259" key="16">
    <source>
        <dbReference type="PROSITE" id="PS51198"/>
    </source>
</evidence>
<proteinExistence type="inferred from homology"/>
<evidence type="ECO:0000313" key="18">
    <source>
        <dbReference type="EMBL" id="PIP17059.1"/>
    </source>
</evidence>
<dbReference type="EMBL" id="PCRH01000044">
    <property type="protein sequence ID" value="PIP17059.1"/>
    <property type="molecule type" value="Genomic_DNA"/>
</dbReference>
<protein>
    <recommendedName>
        <fullName evidence="13">DNA 3'-5' helicase</fullName>
        <ecNumber evidence="13">5.6.2.4</ecNumber>
    </recommendedName>
</protein>
<keyword evidence="9" id="KW-0238">DNA-binding</keyword>
<dbReference type="InterPro" id="IPR027417">
    <property type="entry name" value="P-loop_NTPase"/>
</dbReference>
<comment type="catalytic activity">
    <reaction evidence="14">
        <text>ATP + H2O = ADP + phosphate + H(+)</text>
        <dbReference type="Rhea" id="RHEA:13065"/>
        <dbReference type="ChEBI" id="CHEBI:15377"/>
        <dbReference type="ChEBI" id="CHEBI:15378"/>
        <dbReference type="ChEBI" id="CHEBI:30616"/>
        <dbReference type="ChEBI" id="CHEBI:43474"/>
        <dbReference type="ChEBI" id="CHEBI:456216"/>
        <dbReference type="EC" id="5.6.2.4"/>
    </reaction>
</comment>
<dbReference type="Gene3D" id="1.10.486.10">
    <property type="entry name" value="PCRA, domain 4"/>
    <property type="match status" value="1"/>
</dbReference>
<dbReference type="InterPro" id="IPR014017">
    <property type="entry name" value="DNA_helicase_UvrD-like_C"/>
</dbReference>
<dbReference type="InterPro" id="IPR038726">
    <property type="entry name" value="PDDEXK_AddAB-type"/>
</dbReference>
<feature type="domain" description="UvrD-like helicase C-terminal" evidence="17">
    <location>
        <begin position="306"/>
        <end position="582"/>
    </location>
</feature>
<dbReference type="PANTHER" id="PTHR11070">
    <property type="entry name" value="UVRD / RECB / PCRA DNA HELICASE FAMILY MEMBER"/>
    <property type="match status" value="1"/>
</dbReference>
<dbReference type="Pfam" id="PF00580">
    <property type="entry name" value="UvrD-helicase"/>
    <property type="match status" value="1"/>
</dbReference>
<organism evidence="18 19">
    <name type="scientific">Candidatus Portnoybacteria bacterium CG23_combo_of_CG06-09_8_20_14_all_37_13</name>
    <dbReference type="NCBI Taxonomy" id="1974819"/>
    <lineage>
        <taxon>Bacteria</taxon>
        <taxon>Candidatus Portnoyibacteriota</taxon>
    </lineage>
</organism>
<dbReference type="InterPro" id="IPR011335">
    <property type="entry name" value="Restrct_endonuc-II-like"/>
</dbReference>
<evidence type="ECO:0000256" key="4">
    <source>
        <dbReference type="ARBA" id="ARBA00022763"/>
    </source>
</evidence>
<evidence type="ECO:0000256" key="11">
    <source>
        <dbReference type="ARBA" id="ARBA00023235"/>
    </source>
</evidence>
<evidence type="ECO:0000256" key="14">
    <source>
        <dbReference type="ARBA" id="ARBA00048988"/>
    </source>
</evidence>
<keyword evidence="4" id="KW-0227">DNA damage</keyword>
<feature type="binding site" evidence="15">
    <location>
        <begin position="27"/>
        <end position="34"/>
    </location>
    <ligand>
        <name>ATP</name>
        <dbReference type="ChEBI" id="CHEBI:30616"/>
    </ligand>
</feature>
<evidence type="ECO:0000256" key="10">
    <source>
        <dbReference type="ARBA" id="ARBA00023204"/>
    </source>
</evidence>
<dbReference type="PROSITE" id="PS51198">
    <property type="entry name" value="UVRD_HELICASE_ATP_BIND"/>
    <property type="match status" value="1"/>
</dbReference>
<dbReference type="SUPFAM" id="SSF52980">
    <property type="entry name" value="Restriction endonuclease-like"/>
    <property type="match status" value="1"/>
</dbReference>
<gene>
    <name evidence="18" type="ORF">COX44_01955</name>
</gene>
<dbReference type="InterPro" id="IPR011604">
    <property type="entry name" value="PDDEXK-like_dom_sf"/>
</dbReference>
<dbReference type="GO" id="GO:0043138">
    <property type="term" value="F:3'-5' DNA helicase activity"/>
    <property type="evidence" value="ECO:0007669"/>
    <property type="project" value="UniProtKB-EC"/>
</dbReference>
<evidence type="ECO:0000256" key="13">
    <source>
        <dbReference type="ARBA" id="ARBA00034808"/>
    </source>
</evidence>
<feature type="domain" description="UvrD-like helicase ATP-binding" evidence="16">
    <location>
        <begin position="6"/>
        <end position="305"/>
    </location>
</feature>